<name>A0A0E9PGI0_ANGAN</name>
<organism evidence="1">
    <name type="scientific">Anguilla anguilla</name>
    <name type="common">European freshwater eel</name>
    <name type="synonym">Muraena anguilla</name>
    <dbReference type="NCBI Taxonomy" id="7936"/>
    <lineage>
        <taxon>Eukaryota</taxon>
        <taxon>Metazoa</taxon>
        <taxon>Chordata</taxon>
        <taxon>Craniata</taxon>
        <taxon>Vertebrata</taxon>
        <taxon>Euteleostomi</taxon>
        <taxon>Actinopterygii</taxon>
        <taxon>Neopterygii</taxon>
        <taxon>Teleostei</taxon>
        <taxon>Anguilliformes</taxon>
        <taxon>Anguillidae</taxon>
        <taxon>Anguilla</taxon>
    </lineage>
</organism>
<sequence>MENRQKIWRRRTST</sequence>
<reference evidence="1" key="2">
    <citation type="journal article" date="2015" name="Fish Shellfish Immunol.">
        <title>Early steps in the European eel (Anguilla anguilla)-Vibrio vulnificus interaction in the gills: Role of the RtxA13 toxin.</title>
        <authorList>
            <person name="Callol A."/>
            <person name="Pajuelo D."/>
            <person name="Ebbesson L."/>
            <person name="Teles M."/>
            <person name="MacKenzie S."/>
            <person name="Amaro C."/>
        </authorList>
    </citation>
    <scope>NUCLEOTIDE SEQUENCE</scope>
</reference>
<protein>
    <submittedName>
        <fullName evidence="1">Uncharacterized protein</fullName>
    </submittedName>
</protein>
<dbReference type="EMBL" id="GBXM01105629">
    <property type="protein sequence ID" value="JAH02948.1"/>
    <property type="molecule type" value="Transcribed_RNA"/>
</dbReference>
<evidence type="ECO:0000313" key="1">
    <source>
        <dbReference type="EMBL" id="JAH02948.1"/>
    </source>
</evidence>
<proteinExistence type="predicted"/>
<accession>A0A0E9PGI0</accession>
<reference evidence="1" key="1">
    <citation type="submission" date="2014-11" db="EMBL/GenBank/DDBJ databases">
        <authorList>
            <person name="Amaro Gonzalez C."/>
        </authorList>
    </citation>
    <scope>NUCLEOTIDE SEQUENCE</scope>
</reference>